<dbReference type="Pfam" id="PF00318">
    <property type="entry name" value="Ribosomal_S2"/>
    <property type="match status" value="2"/>
</dbReference>
<evidence type="ECO:0000256" key="3">
    <source>
        <dbReference type="ARBA" id="ARBA00023274"/>
    </source>
</evidence>
<comment type="similarity">
    <text evidence="1">Belongs to the universal ribosomal protein uS2 family.</text>
</comment>
<evidence type="ECO:0008006" key="6">
    <source>
        <dbReference type="Google" id="ProtNLM"/>
    </source>
</evidence>
<name>A0AAV9IQU4_CYACA</name>
<evidence type="ECO:0000313" key="4">
    <source>
        <dbReference type="EMBL" id="KAK4534514.1"/>
    </source>
</evidence>
<dbReference type="PANTHER" id="PTHR12534">
    <property type="entry name" value="30S RIBOSOMAL PROTEIN S2 PROKARYOTIC AND ORGANELLAR"/>
    <property type="match status" value="1"/>
</dbReference>
<reference evidence="4 5" key="1">
    <citation type="submission" date="2022-07" db="EMBL/GenBank/DDBJ databases">
        <title>Genome-wide signatures of adaptation to extreme environments.</title>
        <authorList>
            <person name="Cho C.H."/>
            <person name="Yoon H.S."/>
        </authorList>
    </citation>
    <scope>NUCLEOTIDE SEQUENCE [LARGE SCALE GENOMIC DNA]</scope>
    <source>
        <strain evidence="4 5">DBV 063 E5</strain>
    </source>
</reference>
<accession>A0AAV9IQU4</accession>
<dbReference type="NCBIfam" id="TIGR01011">
    <property type="entry name" value="rpsB_bact"/>
    <property type="match status" value="1"/>
</dbReference>
<proteinExistence type="inferred from homology"/>
<dbReference type="SUPFAM" id="SSF52313">
    <property type="entry name" value="Ribosomal protein S2"/>
    <property type="match status" value="1"/>
</dbReference>
<dbReference type="EMBL" id="JANCYW010000002">
    <property type="protein sequence ID" value="KAK4534514.1"/>
    <property type="molecule type" value="Genomic_DNA"/>
</dbReference>
<dbReference type="GO" id="GO:0005763">
    <property type="term" value="C:mitochondrial small ribosomal subunit"/>
    <property type="evidence" value="ECO:0007669"/>
    <property type="project" value="TreeGrafter"/>
</dbReference>
<dbReference type="AlphaFoldDB" id="A0AAV9IQU4"/>
<dbReference type="Proteomes" id="UP001301350">
    <property type="component" value="Unassembled WGS sequence"/>
</dbReference>
<dbReference type="CDD" id="cd01425">
    <property type="entry name" value="RPS2"/>
    <property type="match status" value="1"/>
</dbReference>
<evidence type="ECO:0000256" key="2">
    <source>
        <dbReference type="ARBA" id="ARBA00022980"/>
    </source>
</evidence>
<dbReference type="InterPro" id="IPR005706">
    <property type="entry name" value="Ribosomal_uS2_bac/mit/plastid"/>
</dbReference>
<protein>
    <recommendedName>
        <fullName evidence="6">30S ribosomal protein S2</fullName>
    </recommendedName>
</protein>
<keyword evidence="2" id="KW-0689">Ribosomal protein</keyword>
<dbReference type="Gene3D" id="3.40.50.10490">
    <property type="entry name" value="Glucose-6-phosphate isomerase like protein, domain 1"/>
    <property type="match status" value="1"/>
</dbReference>
<evidence type="ECO:0000313" key="5">
    <source>
        <dbReference type="Proteomes" id="UP001301350"/>
    </source>
</evidence>
<comment type="caution">
    <text evidence="4">The sequence shown here is derived from an EMBL/GenBank/DDBJ whole genome shotgun (WGS) entry which is preliminary data.</text>
</comment>
<dbReference type="PRINTS" id="PR00395">
    <property type="entry name" value="RIBOSOMALS2"/>
</dbReference>
<dbReference type="PROSITE" id="PS00962">
    <property type="entry name" value="RIBOSOMAL_S2_1"/>
    <property type="match status" value="1"/>
</dbReference>
<dbReference type="InterPro" id="IPR023591">
    <property type="entry name" value="Ribosomal_uS2_flav_dom_sf"/>
</dbReference>
<dbReference type="InterPro" id="IPR018130">
    <property type="entry name" value="Ribosomal_uS2_CS"/>
</dbReference>
<dbReference type="PANTHER" id="PTHR12534:SF0">
    <property type="entry name" value="SMALL RIBOSOMAL SUBUNIT PROTEIN US2M"/>
    <property type="match status" value="1"/>
</dbReference>
<sequence length="204" mass="22499">MSASSTVLQQLMAARVHLGHRTSVWNPKMKPYILGERNGIHILDLEQTVACLRRALLAFRAAGEQGLAQLWLAPKDPLLQEMVSRRAEEVGAFTLPGRWIGGTLTNAVESRQIRRFGGRLPDLLFCLDVHRHATALREARLVNIPTVAVIDSDCDPEQVTYPIPGNDESALALNLYCSLAAQATREGLQRYRAAHTLHATEASS</sequence>
<dbReference type="GO" id="GO:0003735">
    <property type="term" value="F:structural constituent of ribosome"/>
    <property type="evidence" value="ECO:0007669"/>
    <property type="project" value="InterPro"/>
</dbReference>
<keyword evidence="5" id="KW-1185">Reference proteome</keyword>
<dbReference type="HAMAP" id="MF_00291_B">
    <property type="entry name" value="Ribosomal_uS2_B"/>
    <property type="match status" value="1"/>
</dbReference>
<dbReference type="InterPro" id="IPR001865">
    <property type="entry name" value="Ribosomal_uS2"/>
</dbReference>
<gene>
    <name evidence="4" type="ORF">CDCA_CDCA02G0539</name>
</gene>
<organism evidence="4 5">
    <name type="scientific">Cyanidium caldarium</name>
    <name type="common">Red alga</name>
    <dbReference type="NCBI Taxonomy" id="2771"/>
    <lineage>
        <taxon>Eukaryota</taxon>
        <taxon>Rhodophyta</taxon>
        <taxon>Bangiophyceae</taxon>
        <taxon>Cyanidiales</taxon>
        <taxon>Cyanidiaceae</taxon>
        <taxon>Cyanidium</taxon>
    </lineage>
</organism>
<evidence type="ECO:0000256" key="1">
    <source>
        <dbReference type="ARBA" id="ARBA00006242"/>
    </source>
</evidence>
<dbReference type="GO" id="GO:0006412">
    <property type="term" value="P:translation"/>
    <property type="evidence" value="ECO:0007669"/>
    <property type="project" value="InterPro"/>
</dbReference>
<keyword evidence="3" id="KW-0687">Ribonucleoprotein</keyword>